<dbReference type="InterPro" id="IPR019186">
    <property type="entry name" value="Nucleolar_protein_12"/>
</dbReference>
<comment type="subcellular location">
    <subcellularLocation>
        <location evidence="1">Nucleus</location>
        <location evidence="1">Nucleolus</location>
    </subcellularLocation>
</comment>
<evidence type="ECO:0000256" key="4">
    <source>
        <dbReference type="ARBA" id="ARBA00023242"/>
    </source>
</evidence>
<dbReference type="OrthoDB" id="551633at2759"/>
<evidence type="ECO:0000313" key="8">
    <source>
        <dbReference type="Proteomes" id="UP000541154"/>
    </source>
</evidence>
<evidence type="ECO:0000256" key="5">
    <source>
        <dbReference type="SAM" id="MobiDB-lite"/>
    </source>
</evidence>
<evidence type="ECO:0000313" key="7">
    <source>
        <dbReference type="EMBL" id="KAF5856311.1"/>
    </source>
</evidence>
<gene>
    <name evidence="6" type="ORF">BDV23DRAFT_94284</name>
    <name evidence="7" type="ORF">ETB97_007547</name>
</gene>
<sequence>MGPQAKRRKTSKVEEINFDHSARHEFLTGFRKRKQQRIKHAQEVAEQKAREAKREDRKRMREERELQFKQALEEHQKQLKRLRQEEDGSDSGSDSGSEDDDNEEWEGFEEPPAVDYEAEYIDEDKYTTVTVEEMDASREGLLRSQEHDSDEEQGDQEAKPTAEADSKPKPVKKAKKALENKPKKKKKFRYESKEDRQVARRKERLSNHRKARARREK</sequence>
<evidence type="ECO:0000256" key="3">
    <source>
        <dbReference type="ARBA" id="ARBA00023054"/>
    </source>
</evidence>
<dbReference type="EMBL" id="ML735262">
    <property type="protein sequence ID" value="KAE8389714.1"/>
    <property type="molecule type" value="Genomic_DNA"/>
</dbReference>
<dbReference type="Pfam" id="PF09805">
    <property type="entry name" value="Nop25"/>
    <property type="match status" value="1"/>
</dbReference>
<organism evidence="6">
    <name type="scientific">Petromyces alliaceus</name>
    <name type="common">Aspergillus alliaceus</name>
    <dbReference type="NCBI Taxonomy" id="209559"/>
    <lineage>
        <taxon>Eukaryota</taxon>
        <taxon>Fungi</taxon>
        <taxon>Dikarya</taxon>
        <taxon>Ascomycota</taxon>
        <taxon>Pezizomycotina</taxon>
        <taxon>Eurotiomycetes</taxon>
        <taxon>Eurotiomycetidae</taxon>
        <taxon>Eurotiales</taxon>
        <taxon>Aspergillaceae</taxon>
        <taxon>Aspergillus</taxon>
        <taxon>Aspergillus subgen. Circumdati</taxon>
    </lineage>
</organism>
<keyword evidence="8" id="KW-1185">Reference proteome</keyword>
<accession>A0A8H5ZWE7</accession>
<reference evidence="7 8" key="1">
    <citation type="submission" date="2019-04" db="EMBL/GenBank/DDBJ databases">
        <title>Aspergillus burnettii sp. nov., novel species from soil in southeast Queensland.</title>
        <authorList>
            <person name="Gilchrist C.L.M."/>
            <person name="Pitt J.I."/>
            <person name="Lange L."/>
            <person name="Lacey H.J."/>
            <person name="Vuong D."/>
            <person name="Midgley D.J."/>
            <person name="Greenfield P."/>
            <person name="Bradbury M."/>
            <person name="Lacey E."/>
            <person name="Busk P.K."/>
            <person name="Pilgaard B."/>
            <person name="Chooi Y.H."/>
            <person name="Piggott A.M."/>
        </authorList>
    </citation>
    <scope>NUCLEOTIDE SEQUENCE [LARGE SCALE GENOMIC DNA]</scope>
    <source>
        <strain evidence="7 8">FRR 5400</strain>
    </source>
</reference>
<dbReference type="Proteomes" id="UP000541154">
    <property type="component" value="Unassembled WGS sequence"/>
</dbReference>
<dbReference type="PANTHER" id="PTHR14577">
    <property type="entry name" value="NUCLEOLAR PROTEIN 12"/>
    <property type="match status" value="1"/>
</dbReference>
<evidence type="ECO:0000256" key="2">
    <source>
        <dbReference type="ARBA" id="ARBA00007175"/>
    </source>
</evidence>
<dbReference type="AlphaFoldDB" id="A0A5N7C6G4"/>
<keyword evidence="3" id="KW-0175">Coiled coil</keyword>
<proteinExistence type="inferred from homology"/>
<comment type="similarity">
    <text evidence="2">Belongs to the RRP17 family.</text>
</comment>
<dbReference type="GO" id="GO:0005730">
    <property type="term" value="C:nucleolus"/>
    <property type="evidence" value="ECO:0007669"/>
    <property type="project" value="UniProtKB-SubCell"/>
</dbReference>
<dbReference type="Proteomes" id="UP000326877">
    <property type="component" value="Unassembled WGS sequence"/>
</dbReference>
<keyword evidence="4" id="KW-0539">Nucleus</keyword>
<evidence type="ECO:0000313" key="6">
    <source>
        <dbReference type="EMBL" id="KAE8389714.1"/>
    </source>
</evidence>
<feature type="region of interest" description="Disordered" evidence="5">
    <location>
        <begin position="32"/>
        <end position="217"/>
    </location>
</feature>
<feature type="compositionally biased region" description="Basic and acidic residues" evidence="5">
    <location>
        <begin position="189"/>
        <end position="206"/>
    </location>
</feature>
<dbReference type="EMBL" id="SPNV01000329">
    <property type="protein sequence ID" value="KAF5856311.1"/>
    <property type="molecule type" value="Genomic_DNA"/>
</dbReference>
<dbReference type="PANTHER" id="PTHR14577:SF0">
    <property type="entry name" value="NUCLEOLAR PROTEIN 12"/>
    <property type="match status" value="1"/>
</dbReference>
<feature type="compositionally biased region" description="Basic and acidic residues" evidence="5">
    <location>
        <begin position="40"/>
        <end position="86"/>
    </location>
</feature>
<evidence type="ECO:0000256" key="1">
    <source>
        <dbReference type="ARBA" id="ARBA00004604"/>
    </source>
</evidence>
<feature type="compositionally biased region" description="Basic residues" evidence="5">
    <location>
        <begin position="207"/>
        <end position="217"/>
    </location>
</feature>
<reference evidence="6" key="2">
    <citation type="submission" date="2019-04" db="EMBL/GenBank/DDBJ databases">
        <title>Friends and foes A comparative genomics studyof 23 Aspergillus species from section Flavi.</title>
        <authorList>
            <consortium name="DOE Joint Genome Institute"/>
            <person name="Kjaerbolling I."/>
            <person name="Vesth T."/>
            <person name="Frisvad J.C."/>
            <person name="Nybo J.L."/>
            <person name="Theobald S."/>
            <person name="Kildgaard S."/>
            <person name="Isbrandt T."/>
            <person name="Kuo A."/>
            <person name="Sato A."/>
            <person name="Lyhne E.K."/>
            <person name="Kogle M.E."/>
            <person name="Wiebenga A."/>
            <person name="Kun R.S."/>
            <person name="Lubbers R.J."/>
            <person name="Makela M.R."/>
            <person name="Barry K."/>
            <person name="Chovatia M."/>
            <person name="Clum A."/>
            <person name="Daum C."/>
            <person name="Haridas S."/>
            <person name="He G."/>
            <person name="LaButti K."/>
            <person name="Lipzen A."/>
            <person name="Mondo S."/>
            <person name="Riley R."/>
            <person name="Salamov A."/>
            <person name="Simmons B.A."/>
            <person name="Magnuson J.K."/>
            <person name="Henrissat B."/>
            <person name="Mortensen U.H."/>
            <person name="Larsen T.O."/>
            <person name="Devries R.P."/>
            <person name="Grigoriev I.V."/>
            <person name="Machida M."/>
            <person name="Baker S.E."/>
            <person name="Andersen M.R."/>
        </authorList>
    </citation>
    <scope>NUCLEOTIDE SEQUENCE [LARGE SCALE GENOMIC DNA]</scope>
    <source>
        <strain evidence="6">IBT 14317</strain>
    </source>
</reference>
<feature type="compositionally biased region" description="Acidic residues" evidence="5">
    <location>
        <begin position="96"/>
        <end position="109"/>
    </location>
</feature>
<name>A0A5N7C6G4_PETAA</name>
<accession>A0A5N7C6G4</accession>
<feature type="compositionally biased region" description="Basic and acidic residues" evidence="5">
    <location>
        <begin position="156"/>
        <end position="168"/>
    </location>
</feature>
<dbReference type="GO" id="GO:0019843">
    <property type="term" value="F:rRNA binding"/>
    <property type="evidence" value="ECO:0007669"/>
    <property type="project" value="TreeGrafter"/>
</dbReference>
<feature type="compositionally biased region" description="Basic and acidic residues" evidence="5">
    <location>
        <begin position="135"/>
        <end position="147"/>
    </location>
</feature>
<protein>
    <submittedName>
        <fullName evidence="6">Nucleolar protein 12-domain-containing protein</fullName>
    </submittedName>
</protein>